<feature type="domain" description="Adenosine deaminase" evidence="5">
    <location>
        <begin position="20"/>
        <end position="341"/>
    </location>
</feature>
<feature type="binding site" evidence="4">
    <location>
        <position position="205"/>
    </location>
    <ligand>
        <name>Zn(2+)</name>
        <dbReference type="ChEBI" id="CHEBI:29105"/>
        <note>catalytic</note>
    </ligand>
</feature>
<keyword evidence="2 4" id="KW-0378">Hydrolase</keyword>
<sequence length="355" mass="40193">MEAWGSMGNGSIVEFIAGLPKAELHVHLEGTLEAELKFRLAARNAVDLPYADVDAMRASYVYHDLPSFLAIFYEGSFVLHREEDFRDLVYAYLEKVAGQNVVYAEMFFDPQQHTDRGIPFSVMIEGLTRGRIEAERDFGIRSQLIMCFVRERSAESAMAVFEMALPYKHLIVGLGLDSDEKDNPPEKFAEIFRRGREEGFRLTMHCDVDQKNTHEHIRQAIEEIGVERIDHGANLLDRPELIAMAGERGLFFTVCPYANEMMRPGERQSIARGMLDRGLRLTLNSDDPAYMEGKYINENMLMVHELAGFEREDLLTVTRNAFDAAWIDEDLRRELHGKLDAYALAASGSGAVSSA</sequence>
<feature type="binding site" evidence="4">
    <location>
        <position position="286"/>
    </location>
    <ligand>
        <name>Zn(2+)</name>
        <dbReference type="ChEBI" id="CHEBI:29105"/>
        <note>catalytic</note>
    </ligand>
</feature>
<dbReference type="GO" id="GO:0008270">
    <property type="term" value="F:zinc ion binding"/>
    <property type="evidence" value="ECO:0007669"/>
    <property type="project" value="UniProtKB-UniRule"/>
</dbReference>
<organism evidence="6 7">
    <name type="scientific">Novosphingobium resinovorum</name>
    <dbReference type="NCBI Taxonomy" id="158500"/>
    <lineage>
        <taxon>Bacteria</taxon>
        <taxon>Pseudomonadati</taxon>
        <taxon>Pseudomonadota</taxon>
        <taxon>Alphaproteobacteria</taxon>
        <taxon>Sphingomonadales</taxon>
        <taxon>Sphingomonadaceae</taxon>
        <taxon>Novosphingobium</taxon>
    </lineage>
</organism>
<evidence type="ECO:0000256" key="1">
    <source>
        <dbReference type="ARBA" id="ARBA00022723"/>
    </source>
</evidence>
<dbReference type="EMBL" id="JFYZ01000001">
    <property type="protein sequence ID" value="EZP84884.1"/>
    <property type="molecule type" value="Genomic_DNA"/>
</dbReference>
<comment type="function">
    <text evidence="4">Catalyzes the hydrolytic deamination of adenine to hypoxanthine. Plays an important role in the purine salvage pathway and in nitrogen catabolism.</text>
</comment>
<dbReference type="EC" id="3.5.4.2" evidence="4"/>
<dbReference type="STRING" id="158500.BES08_03285"/>
<dbReference type="InterPro" id="IPR032466">
    <property type="entry name" value="Metal_Hydrolase"/>
</dbReference>
<dbReference type="PANTHER" id="PTHR43114">
    <property type="entry name" value="ADENINE DEAMINASE"/>
    <property type="match status" value="1"/>
</dbReference>
<dbReference type="Gene3D" id="3.20.20.140">
    <property type="entry name" value="Metal-dependent hydrolases"/>
    <property type="match status" value="1"/>
</dbReference>
<name>A0A031K6Q4_9SPHN</name>
<feature type="binding site" evidence="4">
    <location>
        <position position="25"/>
    </location>
    <ligand>
        <name>Zn(2+)</name>
        <dbReference type="ChEBI" id="CHEBI:29105"/>
        <note>catalytic</note>
    </ligand>
</feature>
<feature type="binding site" evidence="4">
    <location>
        <position position="287"/>
    </location>
    <ligand>
        <name>substrate</name>
    </ligand>
</feature>
<accession>A0A031K6Q4</accession>
<evidence type="ECO:0000256" key="3">
    <source>
        <dbReference type="ARBA" id="ARBA00022833"/>
    </source>
</evidence>
<comment type="caution">
    <text evidence="4">Lacks conserved residue(s) required for the propagation of feature annotation.</text>
</comment>
<evidence type="ECO:0000313" key="6">
    <source>
        <dbReference type="EMBL" id="EZP84884.1"/>
    </source>
</evidence>
<dbReference type="HAMAP" id="MF_01962">
    <property type="entry name" value="Adenine_deaminase"/>
    <property type="match status" value="1"/>
</dbReference>
<dbReference type="InterPro" id="IPR006330">
    <property type="entry name" value="Ado/ade_deaminase"/>
</dbReference>
<dbReference type="GO" id="GO:0005829">
    <property type="term" value="C:cytosol"/>
    <property type="evidence" value="ECO:0007669"/>
    <property type="project" value="TreeGrafter"/>
</dbReference>
<feature type="site" description="Important for catalytic activity" evidence="4">
    <location>
        <position position="231"/>
    </location>
</feature>
<reference evidence="6 7" key="1">
    <citation type="submission" date="2014-03" db="EMBL/GenBank/DDBJ databases">
        <title>Whole genome sequence of Novosphingobium resinovorum KF1.</title>
        <authorList>
            <person name="Gan H.M."/>
            <person name="Gan H.Y."/>
            <person name="Chew T.H."/>
            <person name="Savka M.A."/>
        </authorList>
    </citation>
    <scope>NUCLEOTIDE SEQUENCE [LARGE SCALE GENOMIC DNA]</scope>
    <source>
        <strain evidence="6 7">KF1</strain>
    </source>
</reference>
<protein>
    <recommendedName>
        <fullName evidence="4">Adenine deaminase</fullName>
        <shortName evidence="4">ADE</shortName>
        <ecNumber evidence="4">3.5.4.2</ecNumber>
    </recommendedName>
    <alternativeName>
        <fullName evidence="4">Adenine aminohydrolase</fullName>
        <shortName evidence="4">AAH</shortName>
    </alternativeName>
</protein>
<evidence type="ECO:0000259" key="5">
    <source>
        <dbReference type="Pfam" id="PF00962"/>
    </source>
</evidence>
<comment type="cofactor">
    <cofactor evidence="4">
        <name>Zn(2+)</name>
        <dbReference type="ChEBI" id="CHEBI:29105"/>
    </cofactor>
    <text evidence="4">Binds 1 zinc ion per subunit.</text>
</comment>
<dbReference type="PANTHER" id="PTHR43114:SF7">
    <property type="entry name" value="ADENOSINE DEAMINASE DOMAIN-CONTAINING PROTEIN"/>
    <property type="match status" value="1"/>
</dbReference>
<dbReference type="InterPro" id="IPR001365">
    <property type="entry name" value="A_deaminase_dom"/>
</dbReference>
<keyword evidence="4" id="KW-0546">Nucleotide metabolism</keyword>
<feature type="binding site" evidence="4">
    <location>
        <position position="27"/>
    </location>
    <ligand>
        <name>Zn(2+)</name>
        <dbReference type="ChEBI" id="CHEBI:29105"/>
        <note>catalytic</note>
    </ligand>
</feature>
<comment type="similarity">
    <text evidence="4">Belongs to the metallo-dependent hydrolases superfamily. Adenosine and AMP deaminases family. Adenine deaminase type 2 subfamily.</text>
</comment>
<evidence type="ECO:0000313" key="7">
    <source>
        <dbReference type="Proteomes" id="UP000024329"/>
    </source>
</evidence>
<keyword evidence="3 4" id="KW-0862">Zinc</keyword>
<dbReference type="AlphaFoldDB" id="A0A031K6Q4"/>
<comment type="caution">
    <text evidence="6">The sequence shown here is derived from an EMBL/GenBank/DDBJ whole genome shotgun (WGS) entry which is preliminary data.</text>
</comment>
<dbReference type="InterPro" id="IPR028892">
    <property type="entry name" value="ADE"/>
</dbReference>
<dbReference type="GO" id="GO:0043103">
    <property type="term" value="P:hypoxanthine salvage"/>
    <property type="evidence" value="ECO:0007669"/>
    <property type="project" value="UniProtKB-UniRule"/>
</dbReference>
<dbReference type="Pfam" id="PF00962">
    <property type="entry name" value="A_deaminase"/>
    <property type="match status" value="1"/>
</dbReference>
<comment type="catalytic activity">
    <reaction evidence="4">
        <text>adenine + H2O + H(+) = hypoxanthine + NH4(+)</text>
        <dbReference type="Rhea" id="RHEA:23688"/>
        <dbReference type="ChEBI" id="CHEBI:15377"/>
        <dbReference type="ChEBI" id="CHEBI:15378"/>
        <dbReference type="ChEBI" id="CHEBI:16708"/>
        <dbReference type="ChEBI" id="CHEBI:17368"/>
        <dbReference type="ChEBI" id="CHEBI:28938"/>
        <dbReference type="EC" id="3.5.4.2"/>
    </reaction>
</comment>
<dbReference type="GO" id="GO:0000034">
    <property type="term" value="F:adenine deaminase activity"/>
    <property type="evidence" value="ECO:0007669"/>
    <property type="project" value="UniProtKB-UniRule"/>
</dbReference>
<proteinExistence type="inferred from homology"/>
<dbReference type="Proteomes" id="UP000024329">
    <property type="component" value="Unassembled WGS sequence"/>
</dbReference>
<evidence type="ECO:0000256" key="4">
    <source>
        <dbReference type="HAMAP-Rule" id="MF_01962"/>
    </source>
</evidence>
<gene>
    <name evidence="6" type="ORF">BV97_00646</name>
</gene>
<dbReference type="eggNOG" id="COG1816">
    <property type="taxonomic scope" value="Bacteria"/>
</dbReference>
<dbReference type="PATRIC" id="fig|158500.4.peg.662"/>
<dbReference type="NCBIfam" id="TIGR01430">
    <property type="entry name" value="aden_deam"/>
    <property type="match status" value="1"/>
</dbReference>
<dbReference type="GO" id="GO:0006146">
    <property type="term" value="P:adenine catabolic process"/>
    <property type="evidence" value="ECO:0007669"/>
    <property type="project" value="UniProtKB-UniRule"/>
</dbReference>
<dbReference type="SUPFAM" id="SSF51556">
    <property type="entry name" value="Metallo-dependent hydrolases"/>
    <property type="match status" value="1"/>
</dbReference>
<keyword evidence="1 4" id="KW-0479">Metal-binding</keyword>
<dbReference type="GO" id="GO:0009117">
    <property type="term" value="P:nucleotide metabolic process"/>
    <property type="evidence" value="ECO:0007669"/>
    <property type="project" value="UniProtKB-KW"/>
</dbReference>
<evidence type="ECO:0000256" key="2">
    <source>
        <dbReference type="ARBA" id="ARBA00022801"/>
    </source>
</evidence>